<reference evidence="3 4" key="1">
    <citation type="submission" date="2018-05" db="EMBL/GenBank/DDBJ databases">
        <title>Draft genome of Methanospirillum lacunae Ki8-1.</title>
        <authorList>
            <person name="Dueholm M.S."/>
            <person name="Nielsen P.H."/>
            <person name="Bakmann L.F."/>
            <person name="Otzen D.E."/>
        </authorList>
    </citation>
    <scope>NUCLEOTIDE SEQUENCE [LARGE SCALE GENOMIC DNA]</scope>
    <source>
        <strain evidence="3 4">Ki8-1</strain>
    </source>
</reference>
<keyword evidence="1" id="KW-0812">Transmembrane</keyword>
<dbReference type="InterPro" id="IPR029044">
    <property type="entry name" value="Nucleotide-diphossugar_trans"/>
</dbReference>
<dbReference type="PANTHER" id="PTHR48090">
    <property type="entry name" value="UNDECAPRENYL-PHOSPHATE 4-DEOXY-4-FORMAMIDO-L-ARABINOSE TRANSFERASE-RELATED"/>
    <property type="match status" value="1"/>
</dbReference>
<dbReference type="InterPro" id="IPR001173">
    <property type="entry name" value="Glyco_trans_2-like"/>
</dbReference>
<keyword evidence="1" id="KW-1133">Transmembrane helix</keyword>
<dbReference type="EMBL" id="QGMY01000006">
    <property type="protein sequence ID" value="PWR72895.1"/>
    <property type="molecule type" value="Genomic_DNA"/>
</dbReference>
<accession>A0A2V2N2X3</accession>
<keyword evidence="1" id="KW-0472">Membrane</keyword>
<sequence length="349" mass="38241">MNIDKKKNINSENFSYPDVSRVLGCINQVLKLTRYTPPNISPSGKAQICDTIAIIPAYNEELTIGMVVMLSLQHVGRVVVVDDGSIDRTAEIAWLSGADVVRVEPNKGKANAVKVGVARAREIGCNALVMIDADGQHNPSEIPDLLDPILSGNADLVIGSRCLNGNSQEIPSYRRLGQITLDIATNLECSYKCTDSQSGFRALSKKAIDKFDFPSDGYNLESDMLEHYSRIGLTITEVPITVRYEVPFKHKKNPLSHGADIITHIIGIIGYRRPLLSFGVSGFTCALFGIILGFFAFDQYYSTGKFVFIFTMFSGVSMVLGLLLITTGLILNSLVKIVKMGDFSNAHRI</sequence>
<feature type="domain" description="Glycosyltransferase 2-like" evidence="2">
    <location>
        <begin position="53"/>
        <end position="210"/>
    </location>
</feature>
<keyword evidence="3" id="KW-0808">Transferase</keyword>
<gene>
    <name evidence="3" type="ORF">DK846_07320</name>
</gene>
<dbReference type="AlphaFoldDB" id="A0A2V2N2X3"/>
<dbReference type="Gene3D" id="3.90.550.10">
    <property type="entry name" value="Spore Coat Polysaccharide Biosynthesis Protein SpsA, Chain A"/>
    <property type="match status" value="1"/>
</dbReference>
<feature type="transmembrane region" description="Helical" evidence="1">
    <location>
        <begin position="309"/>
        <end position="331"/>
    </location>
</feature>
<protein>
    <submittedName>
        <fullName evidence="3">Glycosyltransferase family 2 protein</fullName>
    </submittedName>
</protein>
<evidence type="ECO:0000256" key="1">
    <source>
        <dbReference type="SAM" id="Phobius"/>
    </source>
</evidence>
<proteinExistence type="predicted"/>
<dbReference type="InterPro" id="IPR050256">
    <property type="entry name" value="Glycosyltransferase_2"/>
</dbReference>
<feature type="transmembrane region" description="Helical" evidence="1">
    <location>
        <begin position="275"/>
        <end position="297"/>
    </location>
</feature>
<evidence type="ECO:0000313" key="3">
    <source>
        <dbReference type="EMBL" id="PWR72895.1"/>
    </source>
</evidence>
<dbReference type="GO" id="GO:0016740">
    <property type="term" value="F:transferase activity"/>
    <property type="evidence" value="ECO:0007669"/>
    <property type="project" value="UniProtKB-KW"/>
</dbReference>
<dbReference type="CDD" id="cd04179">
    <property type="entry name" value="DPM_DPG-synthase_like"/>
    <property type="match status" value="1"/>
</dbReference>
<evidence type="ECO:0000259" key="2">
    <source>
        <dbReference type="Pfam" id="PF00535"/>
    </source>
</evidence>
<dbReference type="Proteomes" id="UP000245657">
    <property type="component" value="Unassembled WGS sequence"/>
</dbReference>
<name>A0A2V2N2X3_9EURY</name>
<dbReference type="PANTHER" id="PTHR48090:SF6">
    <property type="entry name" value="SLR5056 PROTEIN"/>
    <property type="match status" value="1"/>
</dbReference>
<dbReference type="Pfam" id="PF00535">
    <property type="entry name" value="Glycos_transf_2"/>
    <property type="match status" value="1"/>
</dbReference>
<dbReference type="SUPFAM" id="SSF53448">
    <property type="entry name" value="Nucleotide-diphospho-sugar transferases"/>
    <property type="match status" value="1"/>
</dbReference>
<organism evidence="3 4">
    <name type="scientific">Methanospirillum lacunae</name>
    <dbReference type="NCBI Taxonomy" id="668570"/>
    <lineage>
        <taxon>Archaea</taxon>
        <taxon>Methanobacteriati</taxon>
        <taxon>Methanobacteriota</taxon>
        <taxon>Stenosarchaea group</taxon>
        <taxon>Methanomicrobia</taxon>
        <taxon>Methanomicrobiales</taxon>
        <taxon>Methanospirillaceae</taxon>
        <taxon>Methanospirillum</taxon>
    </lineage>
</organism>
<comment type="caution">
    <text evidence="3">The sequence shown here is derived from an EMBL/GenBank/DDBJ whole genome shotgun (WGS) entry which is preliminary data.</text>
</comment>
<evidence type="ECO:0000313" key="4">
    <source>
        <dbReference type="Proteomes" id="UP000245657"/>
    </source>
</evidence>
<keyword evidence="4" id="KW-1185">Reference proteome</keyword>